<dbReference type="PANTHER" id="PTHR22731:SF3">
    <property type="entry name" value="RIBONUCLEASES P_MRP PROTEIN SUBUNIT POP1"/>
    <property type="match status" value="1"/>
</dbReference>
<dbReference type="RefSeq" id="XP_027360624.1">
    <property type="nucleotide sequence ID" value="XM_027504823.1"/>
</dbReference>
<sequence length="886" mass="100808">MVTEGTVKPQVSVRLPPPPPPPRKINVQKYAESRALELQSLQSIIENRVNNDYRSQRNKRRRTTAFDNQIARKGCKRKRQKLGIVDKALAESILEKDQLKNLPRRVRRRYELKINPENGFCTSGDGTKRMRTHVWHAKRFSMTKLWGYHLPFCIQGRGKGSRALLKRLKQGVLVHDASYYTAVQLEGPEDSLLSVLRMVLEPSPATATHPENHDDSVLSGVTYGSAMLYQVGASVPQPIAPVTYIWRPTSQQNMSSELDGRNHYTSFRQHDISNDSKDEDVKLCEKSDRLKQDYSFRHLWVWIHASAFEEGYDNLKLACQKEMEKSGISINCFTLKGQLAKLELTGLGTFQLLQKILHPVGGISENHWQLKKHVAIEDEYDLHNRNSSILKNEDNFSCRAILSLNVKDPRELSWKRSFQVEPMLTKGRSDAQEKNYNGCAELRGILDDNKYLSPSSCSKHEDSQSNVDDLWYATTRGLRPPMEDSILSKEKHHEHMVNFCLDDIDPREANSSTKVQCLGSCPILLLKNDMKELIIGWSIILPLSWVKAFWIPLISNGARAIGLQEKHWIACEMGLPFFPSDFPDCKAYSCFMEAKAAALNKKTELHPPSKRNLRVPILPPWGIVRITINKEISAMETPNLSTEEDLTNANLLPNTSTGSFKMSNFDSQSSSFNGTVARTGCMLTTFLNETKVGQLLLFPYASDGKATISKFIEGELKLDPRHRSSIIYDRRLCFLRVHLHPFKEGCFEEGAVICAPYPSDISLWTLSSEKSEKRLQMSQSTMRLYFKEHSSGNWGLGTPDDSIAGESHRWPIGFVTTASVQGSKRLVAQGCCEAVLLSHLREEQWKMPMKQRKEIYVLVRNLRSVAYRLALASIVLEYQENDIEFM</sequence>
<evidence type="ECO:0000256" key="6">
    <source>
        <dbReference type="SAM" id="MobiDB-lite"/>
    </source>
</evidence>
<dbReference type="Pfam" id="PF08170">
    <property type="entry name" value="POPLD"/>
    <property type="match status" value="1"/>
</dbReference>
<dbReference type="GO" id="GO:0005655">
    <property type="term" value="C:nucleolar ribonuclease P complex"/>
    <property type="evidence" value="ECO:0007669"/>
    <property type="project" value="InterPro"/>
</dbReference>
<evidence type="ECO:0000256" key="3">
    <source>
        <dbReference type="ARBA" id="ARBA00022694"/>
    </source>
</evidence>
<evidence type="ECO:0000259" key="9">
    <source>
        <dbReference type="Pfam" id="PF22770"/>
    </source>
</evidence>
<evidence type="ECO:0000259" key="8">
    <source>
        <dbReference type="Pfam" id="PF08170"/>
    </source>
</evidence>
<organism evidence="10 11">
    <name type="scientific">Abrus precatorius</name>
    <name type="common">Indian licorice</name>
    <name type="synonym">Glycine abrus</name>
    <dbReference type="NCBI Taxonomy" id="3816"/>
    <lineage>
        <taxon>Eukaryota</taxon>
        <taxon>Viridiplantae</taxon>
        <taxon>Streptophyta</taxon>
        <taxon>Embryophyta</taxon>
        <taxon>Tracheophyta</taxon>
        <taxon>Spermatophyta</taxon>
        <taxon>Magnoliopsida</taxon>
        <taxon>eudicotyledons</taxon>
        <taxon>Gunneridae</taxon>
        <taxon>Pentapetalae</taxon>
        <taxon>rosids</taxon>
        <taxon>fabids</taxon>
        <taxon>Fabales</taxon>
        <taxon>Fabaceae</taxon>
        <taxon>Papilionoideae</taxon>
        <taxon>50 kb inversion clade</taxon>
        <taxon>NPAAA clade</taxon>
        <taxon>indigoferoid/millettioid clade</taxon>
        <taxon>Abreae</taxon>
        <taxon>Abrus</taxon>
    </lineage>
</organism>
<dbReference type="InterPro" id="IPR018000">
    <property type="entry name" value="Neurotransmitter_ion_chnl_CS"/>
</dbReference>
<gene>
    <name evidence="11" type="primary">LOC113868865</name>
</gene>
<name>A0A8B8M0A6_ABRPR</name>
<feature type="domain" description="POP1 C-terminal" evidence="9">
    <location>
        <begin position="780"/>
        <end position="875"/>
    </location>
</feature>
<keyword evidence="4" id="KW-0472">Membrane</keyword>
<dbReference type="GO" id="GO:0016020">
    <property type="term" value="C:membrane"/>
    <property type="evidence" value="ECO:0007669"/>
    <property type="project" value="UniProtKB-SubCell"/>
</dbReference>
<proteinExistence type="predicted"/>
<protein>
    <submittedName>
        <fullName evidence="11">Uncharacterized protein LOC113868865</fullName>
    </submittedName>
</protein>
<comment type="subcellular location">
    <subcellularLocation>
        <location evidence="2">Membrane</location>
    </subcellularLocation>
    <subcellularLocation>
        <location evidence="1">Nucleus</location>
    </subcellularLocation>
</comment>
<dbReference type="Pfam" id="PF06978">
    <property type="entry name" value="POP1_N"/>
    <property type="match status" value="1"/>
</dbReference>
<dbReference type="InterPro" id="IPR012590">
    <property type="entry name" value="POPLD_dom"/>
</dbReference>
<dbReference type="InterPro" id="IPR039182">
    <property type="entry name" value="Pop1"/>
</dbReference>
<dbReference type="GO" id="GO:0000172">
    <property type="term" value="C:ribonuclease MRP complex"/>
    <property type="evidence" value="ECO:0007669"/>
    <property type="project" value="InterPro"/>
</dbReference>
<dbReference type="GeneID" id="113868865"/>
<evidence type="ECO:0000256" key="2">
    <source>
        <dbReference type="ARBA" id="ARBA00004370"/>
    </source>
</evidence>
<evidence type="ECO:0000313" key="11">
    <source>
        <dbReference type="RefSeq" id="XP_027360624.1"/>
    </source>
</evidence>
<accession>A0A8B8M0A6</accession>
<dbReference type="Pfam" id="PF22770">
    <property type="entry name" value="POP1_C"/>
    <property type="match status" value="1"/>
</dbReference>
<dbReference type="PANTHER" id="PTHR22731">
    <property type="entry name" value="RIBONUCLEASES P/MRP PROTEIN SUBUNIT POP1"/>
    <property type="match status" value="1"/>
</dbReference>
<dbReference type="OrthoDB" id="442863at2759"/>
<feature type="region of interest" description="Disordered" evidence="6">
    <location>
        <begin position="1"/>
        <end position="22"/>
    </location>
</feature>
<evidence type="ECO:0000256" key="5">
    <source>
        <dbReference type="ARBA" id="ARBA00023242"/>
    </source>
</evidence>
<evidence type="ECO:0000256" key="4">
    <source>
        <dbReference type="ARBA" id="ARBA00023136"/>
    </source>
</evidence>
<dbReference type="InterPro" id="IPR055079">
    <property type="entry name" value="POP1_C"/>
</dbReference>
<evidence type="ECO:0000259" key="7">
    <source>
        <dbReference type="Pfam" id="PF06978"/>
    </source>
</evidence>
<dbReference type="AlphaFoldDB" id="A0A8B8M0A6"/>
<reference evidence="11" key="2">
    <citation type="submission" date="2025-08" db="UniProtKB">
        <authorList>
            <consortium name="RefSeq"/>
        </authorList>
    </citation>
    <scope>IDENTIFICATION</scope>
    <source>
        <tissue evidence="11">Young leaves</tissue>
    </source>
</reference>
<feature type="domain" description="Pop1 N-terminal" evidence="7">
    <location>
        <begin position="57"/>
        <end position="187"/>
    </location>
</feature>
<dbReference type="Proteomes" id="UP000694853">
    <property type="component" value="Unplaced"/>
</dbReference>
<dbReference type="PROSITE" id="PS00236">
    <property type="entry name" value="NEUROTR_ION_CHANNEL"/>
    <property type="match status" value="1"/>
</dbReference>
<reference evidence="10" key="1">
    <citation type="journal article" date="2019" name="Toxins">
        <title>Detection of Abrin-Like and Prepropulchellin-Like Toxin Genes and Transcripts Using Whole Genome Sequencing and Full-Length Transcript Sequencing of Abrus precatorius.</title>
        <authorList>
            <person name="Hovde B.T."/>
            <person name="Daligault H.E."/>
            <person name="Hanschen E.R."/>
            <person name="Kunde Y.A."/>
            <person name="Johnson M.B."/>
            <person name="Starkenburg S.R."/>
            <person name="Johnson S.L."/>
        </authorList>
    </citation>
    <scope>NUCLEOTIDE SEQUENCE [LARGE SCALE GENOMIC DNA]</scope>
</reference>
<evidence type="ECO:0000313" key="10">
    <source>
        <dbReference type="Proteomes" id="UP000694853"/>
    </source>
</evidence>
<feature type="domain" description="POPLD" evidence="8">
    <location>
        <begin position="536"/>
        <end position="611"/>
    </location>
</feature>
<dbReference type="KEGG" id="aprc:113868865"/>
<dbReference type="GO" id="GO:0001682">
    <property type="term" value="P:tRNA 5'-leader removal"/>
    <property type="evidence" value="ECO:0007669"/>
    <property type="project" value="InterPro"/>
</dbReference>
<keyword evidence="5" id="KW-0539">Nucleus</keyword>
<keyword evidence="3" id="KW-0819">tRNA processing</keyword>
<evidence type="ECO:0000256" key="1">
    <source>
        <dbReference type="ARBA" id="ARBA00004123"/>
    </source>
</evidence>
<dbReference type="InterPro" id="IPR009723">
    <property type="entry name" value="Pop1_N"/>
</dbReference>
<keyword evidence="10" id="KW-1185">Reference proteome</keyword>